<proteinExistence type="inferred from homology"/>
<dbReference type="InterPro" id="IPR003680">
    <property type="entry name" value="Flavodoxin_fold"/>
</dbReference>
<evidence type="ECO:0000256" key="1">
    <source>
        <dbReference type="ARBA" id="ARBA00022630"/>
    </source>
</evidence>
<dbReference type="eggNOG" id="COG1182">
    <property type="taxonomic scope" value="Bacteria"/>
</dbReference>
<comment type="catalytic activity">
    <reaction evidence="6">
        <text>2 a quinone + NADH + H(+) = 2 a 1,4-benzosemiquinone + NAD(+)</text>
        <dbReference type="Rhea" id="RHEA:65952"/>
        <dbReference type="ChEBI" id="CHEBI:15378"/>
        <dbReference type="ChEBI" id="CHEBI:57540"/>
        <dbReference type="ChEBI" id="CHEBI:57945"/>
        <dbReference type="ChEBI" id="CHEBI:132124"/>
        <dbReference type="ChEBI" id="CHEBI:134225"/>
    </reaction>
</comment>
<comment type="function">
    <text evidence="6">Also exhibits azoreductase activity. Catalyzes the reductive cleavage of the azo bond in aromatic azo compounds to the corresponding amines.</text>
</comment>
<comment type="subunit">
    <text evidence="6">Homodimer.</text>
</comment>
<dbReference type="InterPro" id="IPR023048">
    <property type="entry name" value="NADH:quinone_OxRdtase_FMN_depd"/>
</dbReference>
<keyword evidence="1 6" id="KW-0285">Flavoprotein</keyword>
<keyword evidence="3 6" id="KW-0560">Oxidoreductase</keyword>
<dbReference type="PANTHER" id="PTHR43741">
    <property type="entry name" value="FMN-DEPENDENT NADH-AZOREDUCTASE 1"/>
    <property type="match status" value="1"/>
</dbReference>
<dbReference type="EC" id="1.7.1.17" evidence="6"/>
<keyword evidence="4 6" id="KW-0520">NAD</keyword>
<reference evidence="8 9" key="1">
    <citation type="journal article" date="2015" name="Genome Announc.">
        <title>Expanding the biotechnology potential of lactobacilli through comparative genomics of 213 strains and associated genera.</title>
        <authorList>
            <person name="Sun Z."/>
            <person name="Harris H.M."/>
            <person name="McCann A."/>
            <person name="Guo C."/>
            <person name="Argimon S."/>
            <person name="Zhang W."/>
            <person name="Yang X."/>
            <person name="Jeffery I.B."/>
            <person name="Cooney J.C."/>
            <person name="Kagawa T.F."/>
            <person name="Liu W."/>
            <person name="Song Y."/>
            <person name="Salvetti E."/>
            <person name="Wrobel A."/>
            <person name="Rasinkangas P."/>
            <person name="Parkhill J."/>
            <person name="Rea M.C."/>
            <person name="O'Sullivan O."/>
            <person name="Ritari J."/>
            <person name="Douillard F.P."/>
            <person name="Paul Ross R."/>
            <person name="Yang R."/>
            <person name="Briner A.E."/>
            <person name="Felis G.E."/>
            <person name="de Vos W.M."/>
            <person name="Barrangou R."/>
            <person name="Klaenhammer T.R."/>
            <person name="Caufield P.W."/>
            <person name="Cui Y."/>
            <person name="Zhang H."/>
            <person name="O'Toole P.W."/>
        </authorList>
    </citation>
    <scope>NUCLEOTIDE SEQUENCE [LARGE SCALE GENOMIC DNA]</scope>
    <source>
        <strain evidence="8 9">DSM 18933</strain>
    </source>
</reference>
<sequence>MKEVLNMTKVLIIQAHAHVEGSLSLEVGKKFIQAYQKAHPNDQIIIRDLYAKDGVPPLNDVTMKAWQKQKFDEQLTQEEADLLSRHEEWLTEFMTADKYVFINPMYNHFLPAELKQYLDLTAVAHKTFKYTDKGSVGLLKNKKMLHIQAAGSEYHTSGKWGIVKFLFRKLFRIPSKESCALMDIGSLYLSNMMKFYGIKDVDAIYIEGADAKHNQRASILNQALKEAENKAQTF</sequence>
<evidence type="ECO:0000313" key="8">
    <source>
        <dbReference type="EMBL" id="KRM20209.1"/>
    </source>
</evidence>
<gene>
    <name evidence="6" type="primary">azoR</name>
    <name evidence="8" type="ORF">FC40_GL000310</name>
</gene>
<dbReference type="InterPro" id="IPR050104">
    <property type="entry name" value="FMN-dep_NADH:Q_OxRdtase_AzoR1"/>
</dbReference>
<comment type="caution">
    <text evidence="6">Lacks conserved residue(s) required for the propagation of feature annotation.</text>
</comment>
<evidence type="ECO:0000259" key="7">
    <source>
        <dbReference type="Pfam" id="PF02525"/>
    </source>
</evidence>
<dbReference type="Proteomes" id="UP000051054">
    <property type="component" value="Unassembled WGS sequence"/>
</dbReference>
<comment type="caution">
    <text evidence="8">The sequence shown here is derived from an EMBL/GenBank/DDBJ whole genome shotgun (WGS) entry which is preliminary data.</text>
</comment>
<dbReference type="STRING" id="1423755.FC40_GL000310"/>
<evidence type="ECO:0000256" key="6">
    <source>
        <dbReference type="HAMAP-Rule" id="MF_01216"/>
    </source>
</evidence>
<dbReference type="Gene3D" id="3.40.50.360">
    <property type="match status" value="1"/>
</dbReference>
<keyword evidence="9" id="KW-1185">Reference proteome</keyword>
<dbReference type="PATRIC" id="fig|1423755.3.peg.338"/>
<organism evidence="8 9">
    <name type="scientific">Ligilactobacillus hayakitensis DSM 18933 = JCM 14209</name>
    <dbReference type="NCBI Taxonomy" id="1423755"/>
    <lineage>
        <taxon>Bacteria</taxon>
        <taxon>Bacillati</taxon>
        <taxon>Bacillota</taxon>
        <taxon>Bacilli</taxon>
        <taxon>Lactobacillales</taxon>
        <taxon>Lactobacillaceae</taxon>
        <taxon>Ligilactobacillus</taxon>
    </lineage>
</organism>
<dbReference type="AlphaFoldDB" id="A0A0R1WRH9"/>
<dbReference type="GO" id="GO:0016652">
    <property type="term" value="F:oxidoreductase activity, acting on NAD(P)H as acceptor"/>
    <property type="evidence" value="ECO:0007669"/>
    <property type="project" value="UniProtKB-UniRule"/>
</dbReference>
<dbReference type="Pfam" id="PF02525">
    <property type="entry name" value="Flavodoxin_2"/>
    <property type="match status" value="1"/>
</dbReference>
<feature type="domain" description="Flavodoxin-like fold" evidence="7">
    <location>
        <begin position="8"/>
        <end position="230"/>
    </location>
</feature>
<dbReference type="GO" id="GO:0016655">
    <property type="term" value="F:oxidoreductase activity, acting on NAD(P)H, quinone or similar compound as acceptor"/>
    <property type="evidence" value="ECO:0007669"/>
    <property type="project" value="InterPro"/>
</dbReference>
<dbReference type="EMBL" id="AZGD01000009">
    <property type="protein sequence ID" value="KRM20209.1"/>
    <property type="molecule type" value="Genomic_DNA"/>
</dbReference>
<name>A0A0R1WRH9_9LACO</name>
<comment type="function">
    <text evidence="6">Quinone reductase that provides resistance to thiol-specific stress caused by electrophilic quinones.</text>
</comment>
<comment type="cofactor">
    <cofactor evidence="6">
        <name>FMN</name>
        <dbReference type="ChEBI" id="CHEBI:58210"/>
    </cofactor>
    <text evidence="6">Binds 1 FMN per subunit.</text>
</comment>
<dbReference type="SUPFAM" id="SSF52218">
    <property type="entry name" value="Flavoproteins"/>
    <property type="match status" value="1"/>
</dbReference>
<keyword evidence="2 6" id="KW-0288">FMN</keyword>
<evidence type="ECO:0000256" key="2">
    <source>
        <dbReference type="ARBA" id="ARBA00022643"/>
    </source>
</evidence>
<evidence type="ECO:0000256" key="4">
    <source>
        <dbReference type="ARBA" id="ARBA00023027"/>
    </source>
</evidence>
<dbReference type="EC" id="1.6.5.-" evidence="6"/>
<protein>
    <recommendedName>
        <fullName evidence="6">FMN dependent NADH:quinone oxidoreductase</fullName>
        <ecNumber evidence="6">1.6.5.-</ecNumber>
    </recommendedName>
    <alternativeName>
        <fullName evidence="6">Azo-dye reductase</fullName>
    </alternativeName>
    <alternativeName>
        <fullName evidence="6">FMN-dependent NADH-azo compound oxidoreductase</fullName>
    </alternativeName>
    <alternativeName>
        <fullName evidence="6">FMN-dependent NADH-azoreductase</fullName>
        <ecNumber evidence="6">1.7.1.17</ecNumber>
    </alternativeName>
</protein>
<evidence type="ECO:0000256" key="5">
    <source>
        <dbReference type="ARBA" id="ARBA00048542"/>
    </source>
</evidence>
<dbReference type="InterPro" id="IPR029039">
    <property type="entry name" value="Flavoprotein-like_sf"/>
</dbReference>
<comment type="catalytic activity">
    <reaction evidence="5">
        <text>N,N-dimethyl-1,4-phenylenediamine + anthranilate + 2 NAD(+) = 2-(4-dimethylaminophenyl)diazenylbenzoate + 2 NADH + 2 H(+)</text>
        <dbReference type="Rhea" id="RHEA:55872"/>
        <dbReference type="ChEBI" id="CHEBI:15378"/>
        <dbReference type="ChEBI" id="CHEBI:15783"/>
        <dbReference type="ChEBI" id="CHEBI:16567"/>
        <dbReference type="ChEBI" id="CHEBI:57540"/>
        <dbReference type="ChEBI" id="CHEBI:57945"/>
        <dbReference type="ChEBI" id="CHEBI:71579"/>
        <dbReference type="EC" id="1.7.1.17"/>
    </reaction>
    <physiologicalReaction direction="right-to-left" evidence="5">
        <dbReference type="Rhea" id="RHEA:55874"/>
    </physiologicalReaction>
</comment>
<dbReference type="HAMAP" id="MF_01216">
    <property type="entry name" value="Azoreductase_type1"/>
    <property type="match status" value="1"/>
</dbReference>
<comment type="similarity">
    <text evidence="6">Belongs to the azoreductase type 1 family.</text>
</comment>
<dbReference type="GO" id="GO:0010181">
    <property type="term" value="F:FMN binding"/>
    <property type="evidence" value="ECO:0007669"/>
    <property type="project" value="UniProtKB-UniRule"/>
</dbReference>
<feature type="binding site" evidence="6">
    <location>
        <begin position="22"/>
        <end position="24"/>
    </location>
    <ligand>
        <name>FMN</name>
        <dbReference type="ChEBI" id="CHEBI:58210"/>
    </ligand>
</feature>
<accession>A0A0R1WRH9</accession>
<evidence type="ECO:0000256" key="3">
    <source>
        <dbReference type="ARBA" id="ARBA00023002"/>
    </source>
</evidence>
<evidence type="ECO:0000313" key="9">
    <source>
        <dbReference type="Proteomes" id="UP000051054"/>
    </source>
</evidence>
<dbReference type="GO" id="GO:0009055">
    <property type="term" value="F:electron transfer activity"/>
    <property type="evidence" value="ECO:0007669"/>
    <property type="project" value="UniProtKB-UniRule"/>
</dbReference>
<dbReference type="PANTHER" id="PTHR43741:SF7">
    <property type="entry name" value="FMN-DEPENDENT NADH:QUINONE OXIDOREDUCTASE"/>
    <property type="match status" value="1"/>
</dbReference>